<name>A0A386H6S1_9CLOT</name>
<organism evidence="2 3">
    <name type="scientific">Clostridium fermenticellae</name>
    <dbReference type="NCBI Taxonomy" id="2068654"/>
    <lineage>
        <taxon>Bacteria</taxon>
        <taxon>Bacillati</taxon>
        <taxon>Bacillota</taxon>
        <taxon>Clostridia</taxon>
        <taxon>Eubacteriales</taxon>
        <taxon>Clostridiaceae</taxon>
        <taxon>Clostridium</taxon>
    </lineage>
</organism>
<sequence>MSYYFRNSYGIDKLSIHLYIAGCILSLFRYTSTLGFVFFIYSTWRCLSKNRYKRYNELQSYENFIAPISNFFKKLTTSMNEQRYYKIFKCPNCSQKLRVPKHKGKITITCSVCGTTFKRKS</sequence>
<gene>
    <name evidence="2" type="ORF">D4Z93_04925</name>
</gene>
<dbReference type="EMBL" id="CP032416">
    <property type="protein sequence ID" value="AYD41422.1"/>
    <property type="molecule type" value="Genomic_DNA"/>
</dbReference>
<dbReference type="AlphaFoldDB" id="A0A386H6S1"/>
<dbReference type="OrthoDB" id="3174166at2"/>
<dbReference type="KEGG" id="cfer:D4Z93_04925"/>
<evidence type="ECO:0000313" key="2">
    <source>
        <dbReference type="EMBL" id="AYD41422.1"/>
    </source>
</evidence>
<proteinExistence type="predicted"/>
<evidence type="ECO:0000313" key="3">
    <source>
        <dbReference type="Proteomes" id="UP000266301"/>
    </source>
</evidence>
<evidence type="ECO:0008006" key="4">
    <source>
        <dbReference type="Google" id="ProtNLM"/>
    </source>
</evidence>
<dbReference type="Proteomes" id="UP000266301">
    <property type="component" value="Chromosome"/>
</dbReference>
<keyword evidence="3" id="KW-1185">Reference proteome</keyword>
<reference evidence="2 3" key="1">
    <citation type="journal article" date="2019" name="Int. J. Syst. Evol. Microbiol.">
        <title>Clostridium fermenticellae sp. nov., isolated from the mud in a fermentation cellar for the production of the Chinese liquor, baijiu.</title>
        <authorList>
            <person name="Xu P.X."/>
            <person name="Chai L.J."/>
            <person name="Qiu T."/>
            <person name="Zhang X.J."/>
            <person name="Lu Z.M."/>
            <person name="Xiao C."/>
            <person name="Wang S.T."/>
            <person name="Shen C.H."/>
            <person name="Shi J.S."/>
            <person name="Xu Z.H."/>
        </authorList>
    </citation>
    <scope>NUCLEOTIDE SEQUENCE [LARGE SCALE GENOMIC DNA]</scope>
    <source>
        <strain evidence="2 3">JN500901</strain>
    </source>
</reference>
<protein>
    <recommendedName>
        <fullName evidence="4">Zn-finger containing protein</fullName>
    </recommendedName>
</protein>
<keyword evidence="1" id="KW-0472">Membrane</keyword>
<accession>A0A386H6S1</accession>
<feature type="transmembrane region" description="Helical" evidence="1">
    <location>
        <begin position="16"/>
        <end position="44"/>
    </location>
</feature>
<evidence type="ECO:0000256" key="1">
    <source>
        <dbReference type="SAM" id="Phobius"/>
    </source>
</evidence>
<keyword evidence="1" id="KW-1133">Transmembrane helix</keyword>
<keyword evidence="1" id="KW-0812">Transmembrane</keyword>